<dbReference type="Proteomes" id="UP000091857">
    <property type="component" value="Chromosome 9"/>
</dbReference>
<evidence type="ECO:0000313" key="1">
    <source>
        <dbReference type="EMBL" id="KAG8647941.1"/>
    </source>
</evidence>
<reference evidence="2" key="1">
    <citation type="journal article" date="2016" name="Nat. Biotechnol.">
        <title>Sequencing wild and cultivated cassava and related species reveals extensive interspecific hybridization and genetic diversity.</title>
        <authorList>
            <person name="Bredeson J.V."/>
            <person name="Lyons J.B."/>
            <person name="Prochnik S.E."/>
            <person name="Wu G.A."/>
            <person name="Ha C.M."/>
            <person name="Edsinger-Gonzales E."/>
            <person name="Grimwood J."/>
            <person name="Schmutz J."/>
            <person name="Rabbi I.Y."/>
            <person name="Egesi C."/>
            <person name="Nauluvula P."/>
            <person name="Lebot V."/>
            <person name="Ndunguru J."/>
            <person name="Mkamilo G."/>
            <person name="Bart R.S."/>
            <person name="Setter T.L."/>
            <person name="Gleadow R.M."/>
            <person name="Kulakow P."/>
            <person name="Ferguson M.E."/>
            <person name="Rounsley S."/>
            <person name="Rokhsar D.S."/>
        </authorList>
    </citation>
    <scope>NUCLEOTIDE SEQUENCE [LARGE SCALE GENOMIC DNA]</scope>
    <source>
        <strain evidence="2">cv. AM560-2</strain>
    </source>
</reference>
<name>A0ACB7H6Y5_MANES</name>
<comment type="caution">
    <text evidence="1">The sequence shown here is derived from an EMBL/GenBank/DDBJ whole genome shotgun (WGS) entry which is preliminary data.</text>
</comment>
<dbReference type="EMBL" id="CM004395">
    <property type="protein sequence ID" value="KAG8647941.1"/>
    <property type="molecule type" value="Genomic_DNA"/>
</dbReference>
<proteinExistence type="predicted"/>
<sequence length="126" mass="14277">MASSSSSTSSSSDFIGAESFLGSNINDTIIMEELMMRKAKPYKCICGGVKESKYGPCNILWLCWAKYLMPRKLTLKNHQYFEAHRANNDRPTLNLVYKGFKFPGTIESLELDGHHHSDNEKITIIK</sequence>
<keyword evidence="2" id="KW-1185">Reference proteome</keyword>
<accession>A0ACB7H6Y5</accession>
<organism evidence="1 2">
    <name type="scientific">Manihot esculenta</name>
    <name type="common">Cassava</name>
    <name type="synonym">Jatropha manihot</name>
    <dbReference type="NCBI Taxonomy" id="3983"/>
    <lineage>
        <taxon>Eukaryota</taxon>
        <taxon>Viridiplantae</taxon>
        <taxon>Streptophyta</taxon>
        <taxon>Embryophyta</taxon>
        <taxon>Tracheophyta</taxon>
        <taxon>Spermatophyta</taxon>
        <taxon>Magnoliopsida</taxon>
        <taxon>eudicotyledons</taxon>
        <taxon>Gunneridae</taxon>
        <taxon>Pentapetalae</taxon>
        <taxon>rosids</taxon>
        <taxon>fabids</taxon>
        <taxon>Malpighiales</taxon>
        <taxon>Euphorbiaceae</taxon>
        <taxon>Crotonoideae</taxon>
        <taxon>Manihoteae</taxon>
        <taxon>Manihot</taxon>
    </lineage>
</organism>
<evidence type="ECO:0000313" key="2">
    <source>
        <dbReference type="Proteomes" id="UP000091857"/>
    </source>
</evidence>
<protein>
    <submittedName>
        <fullName evidence="1">Uncharacterized protein</fullName>
    </submittedName>
</protein>
<gene>
    <name evidence="1" type="ORF">MANES_09G128550v8</name>
</gene>